<organism evidence="6 7">
    <name type="scientific">Fenollaria massiliensis</name>
    <dbReference type="NCBI Taxonomy" id="938288"/>
    <lineage>
        <taxon>Bacteria</taxon>
        <taxon>Bacillati</taxon>
        <taxon>Bacillota</taxon>
        <taxon>Clostridia</taxon>
        <taxon>Eubacteriales</taxon>
        <taxon>Fenollaria</taxon>
    </lineage>
</organism>
<dbReference type="PANTHER" id="PTHR39080">
    <property type="entry name" value="50S RIBOSOMAL PROTEIN L28"/>
    <property type="match status" value="1"/>
</dbReference>
<dbReference type="EMBL" id="CP096649">
    <property type="protein sequence ID" value="UQK59644.1"/>
    <property type="molecule type" value="Genomic_DNA"/>
</dbReference>
<dbReference type="Gene3D" id="2.30.170.40">
    <property type="entry name" value="Ribosomal protein L28/L24"/>
    <property type="match status" value="1"/>
</dbReference>
<evidence type="ECO:0000256" key="5">
    <source>
        <dbReference type="HAMAP-Rule" id="MF_00373"/>
    </source>
</evidence>
<sequence>MGKVCDICGKGKIAGNKVSHSLRHSRRTWKPNLRRVRANVNGTVKRINVCTRCLRSGKVQRAE</sequence>
<dbReference type="InterPro" id="IPR001383">
    <property type="entry name" value="Ribosomal_bL28_bact-type"/>
</dbReference>
<evidence type="ECO:0000256" key="2">
    <source>
        <dbReference type="ARBA" id="ARBA00022980"/>
    </source>
</evidence>
<dbReference type="InterPro" id="IPR026569">
    <property type="entry name" value="Ribosomal_bL28"/>
</dbReference>
<dbReference type="GO" id="GO:0003735">
    <property type="term" value="F:structural constituent of ribosome"/>
    <property type="evidence" value="ECO:0007669"/>
    <property type="project" value="InterPro"/>
</dbReference>
<dbReference type="InterPro" id="IPR037147">
    <property type="entry name" value="Ribosomal_bL28_sf"/>
</dbReference>
<evidence type="ECO:0000313" key="7">
    <source>
        <dbReference type="Proteomes" id="UP000831151"/>
    </source>
</evidence>
<keyword evidence="3 5" id="KW-0687">Ribonucleoprotein</keyword>
<dbReference type="GO" id="GO:0005840">
    <property type="term" value="C:ribosome"/>
    <property type="evidence" value="ECO:0007669"/>
    <property type="project" value="UniProtKB-KW"/>
</dbReference>
<dbReference type="PANTHER" id="PTHR39080:SF1">
    <property type="entry name" value="LARGE RIBOSOMAL SUBUNIT PROTEIN BL28A"/>
    <property type="match status" value="1"/>
</dbReference>
<dbReference type="NCBIfam" id="TIGR00009">
    <property type="entry name" value="L28"/>
    <property type="match status" value="1"/>
</dbReference>
<evidence type="ECO:0000256" key="1">
    <source>
        <dbReference type="ARBA" id="ARBA00008760"/>
    </source>
</evidence>
<dbReference type="HAMAP" id="MF_00373">
    <property type="entry name" value="Ribosomal_bL28"/>
    <property type="match status" value="1"/>
</dbReference>
<dbReference type="InterPro" id="IPR050096">
    <property type="entry name" value="Bacterial_rp_bL28"/>
</dbReference>
<comment type="similarity">
    <text evidence="1 5">Belongs to the bacterial ribosomal protein bL28 family.</text>
</comment>
<dbReference type="GO" id="GO:1990904">
    <property type="term" value="C:ribonucleoprotein complex"/>
    <property type="evidence" value="ECO:0007669"/>
    <property type="project" value="UniProtKB-KW"/>
</dbReference>
<keyword evidence="2 5" id="KW-0689">Ribosomal protein</keyword>
<dbReference type="GO" id="GO:0006412">
    <property type="term" value="P:translation"/>
    <property type="evidence" value="ECO:0007669"/>
    <property type="project" value="UniProtKB-UniRule"/>
</dbReference>
<dbReference type="Pfam" id="PF00830">
    <property type="entry name" value="Ribosomal_L28"/>
    <property type="match status" value="1"/>
</dbReference>
<reference evidence="6" key="1">
    <citation type="submission" date="2022-04" db="EMBL/GenBank/DDBJ databases">
        <title>Complete genome sequences of Ezakiella coagulans and Fenollaria massiliensis.</title>
        <authorList>
            <person name="France M.T."/>
            <person name="Clifford J."/>
            <person name="Narina S."/>
            <person name="Rutt L."/>
            <person name="Ravel J."/>
        </authorList>
    </citation>
    <scope>NUCLEOTIDE SEQUENCE</scope>
    <source>
        <strain evidence="6">C0061C2</strain>
    </source>
</reference>
<evidence type="ECO:0000313" key="6">
    <source>
        <dbReference type="EMBL" id="UQK59644.1"/>
    </source>
</evidence>
<evidence type="ECO:0000256" key="4">
    <source>
        <dbReference type="ARBA" id="ARBA00035174"/>
    </source>
</evidence>
<dbReference type="AlphaFoldDB" id="A0A9E7DKQ9"/>
<proteinExistence type="inferred from homology"/>
<dbReference type="Proteomes" id="UP000831151">
    <property type="component" value="Chromosome"/>
</dbReference>
<dbReference type="RefSeq" id="WP_019214672.1">
    <property type="nucleotide sequence ID" value="NZ_CP096649.1"/>
</dbReference>
<dbReference type="KEGG" id="fms:M1R53_03085"/>
<keyword evidence="7" id="KW-1185">Reference proteome</keyword>
<evidence type="ECO:0000256" key="3">
    <source>
        <dbReference type="ARBA" id="ARBA00023274"/>
    </source>
</evidence>
<accession>A0A9E7DKQ9</accession>
<gene>
    <name evidence="5 6" type="primary">rpmB</name>
    <name evidence="6" type="ORF">M1R53_03085</name>
</gene>
<dbReference type="SUPFAM" id="SSF143800">
    <property type="entry name" value="L28p-like"/>
    <property type="match status" value="1"/>
</dbReference>
<protein>
    <recommendedName>
        <fullName evidence="4 5">Large ribosomal subunit protein bL28</fullName>
    </recommendedName>
</protein>
<dbReference type="InterPro" id="IPR034704">
    <property type="entry name" value="Ribosomal_bL28/bL31-like_sf"/>
</dbReference>
<name>A0A9E7DKQ9_9FIRM</name>